<dbReference type="KEGG" id="azq:G3580_03745"/>
<sequence length="255" mass="27566">MNDMIDIRGAMLEVAHWPSDAPRGDAPPILMLHEGLGSLGLWRDFPQRVAEASGCDVYAYSRIGYGRSDPFRAPRTPAYLHEQAQVDLPAVVAALGLERPVLFGHSDGGSIALIAAGSTDLALAGVVVMAPHVRVEAVTLRGIEAAARQWACSDWPQRLARHHRDAPAVFAAWRDTWLAPDFRDWNIEHLLPAIACPVLAIQGEDDEYGTMAQIDRIAAAAPEARLLKLPGCGHVPHRDCPDQVLDAVAGFVATL</sequence>
<keyword evidence="3" id="KW-1185">Reference proteome</keyword>
<dbReference type="AlphaFoldDB" id="A0A6C1AZN8"/>
<proteinExistence type="predicted"/>
<dbReference type="PANTHER" id="PTHR43689">
    <property type="entry name" value="HYDROLASE"/>
    <property type="match status" value="1"/>
</dbReference>
<dbReference type="Pfam" id="PF12697">
    <property type="entry name" value="Abhydrolase_6"/>
    <property type="match status" value="1"/>
</dbReference>
<dbReference type="RefSeq" id="WP_173763994.1">
    <property type="nucleotide sequence ID" value="NZ_CP048836.1"/>
</dbReference>
<dbReference type="InterPro" id="IPR000073">
    <property type="entry name" value="AB_hydrolase_1"/>
</dbReference>
<dbReference type="InterPro" id="IPR029058">
    <property type="entry name" value="AB_hydrolase_fold"/>
</dbReference>
<gene>
    <name evidence="2" type="ORF">G3580_03745</name>
</gene>
<dbReference type="Gene3D" id="3.40.50.1820">
    <property type="entry name" value="alpha/beta hydrolase"/>
    <property type="match status" value="1"/>
</dbReference>
<dbReference type="Proteomes" id="UP000501991">
    <property type="component" value="Chromosome"/>
</dbReference>
<protein>
    <submittedName>
        <fullName evidence="2">Alpha/beta fold hydrolase</fullName>
    </submittedName>
</protein>
<reference evidence="2 3" key="1">
    <citation type="submission" date="2020-02" db="EMBL/GenBank/DDBJ databases">
        <title>Nitrogenibacter mangrovi gen. nov., sp. nov. isolated from mangrove sediment, a denitrifying betaproteobacterium.</title>
        <authorList>
            <person name="Liao H."/>
            <person name="Tian Y."/>
        </authorList>
    </citation>
    <scope>NUCLEOTIDE SEQUENCE [LARGE SCALE GENOMIC DNA]</scope>
    <source>
        <strain evidence="2 3">M9-3-2</strain>
    </source>
</reference>
<organism evidence="2 3">
    <name type="scientific">Nitrogeniibacter mangrovi</name>
    <dbReference type="NCBI Taxonomy" id="2016596"/>
    <lineage>
        <taxon>Bacteria</taxon>
        <taxon>Pseudomonadati</taxon>
        <taxon>Pseudomonadota</taxon>
        <taxon>Betaproteobacteria</taxon>
        <taxon>Rhodocyclales</taxon>
        <taxon>Zoogloeaceae</taxon>
        <taxon>Nitrogeniibacter</taxon>
    </lineage>
</organism>
<name>A0A6C1AZN8_9RHOO</name>
<dbReference type="PANTHER" id="PTHR43689:SF8">
    <property type="entry name" value="ALPHA_BETA-HYDROLASES SUPERFAMILY PROTEIN"/>
    <property type="match status" value="1"/>
</dbReference>
<dbReference type="GO" id="GO:0016787">
    <property type="term" value="F:hydrolase activity"/>
    <property type="evidence" value="ECO:0007669"/>
    <property type="project" value="UniProtKB-KW"/>
</dbReference>
<keyword evidence="2" id="KW-0378">Hydrolase</keyword>
<evidence type="ECO:0000259" key="1">
    <source>
        <dbReference type="Pfam" id="PF12697"/>
    </source>
</evidence>
<accession>A0A6C1AZN8</accession>
<evidence type="ECO:0000313" key="2">
    <source>
        <dbReference type="EMBL" id="QID16826.1"/>
    </source>
</evidence>
<evidence type="ECO:0000313" key="3">
    <source>
        <dbReference type="Proteomes" id="UP000501991"/>
    </source>
</evidence>
<dbReference type="EMBL" id="CP048836">
    <property type="protein sequence ID" value="QID16826.1"/>
    <property type="molecule type" value="Genomic_DNA"/>
</dbReference>
<feature type="domain" description="AB hydrolase-1" evidence="1">
    <location>
        <begin position="29"/>
        <end position="247"/>
    </location>
</feature>
<dbReference type="SUPFAM" id="SSF53474">
    <property type="entry name" value="alpha/beta-Hydrolases"/>
    <property type="match status" value="1"/>
</dbReference>